<feature type="active site" description="Charge relay system" evidence="5">
    <location>
        <position position="409"/>
    </location>
</feature>
<dbReference type="InterPro" id="IPR022398">
    <property type="entry name" value="Peptidase_S8_His-AS"/>
</dbReference>
<dbReference type="AlphaFoldDB" id="A0AAE9YNL6"/>
<dbReference type="SUPFAM" id="SSF52743">
    <property type="entry name" value="Subtilisin-like"/>
    <property type="match status" value="1"/>
</dbReference>
<dbReference type="GO" id="GO:0004252">
    <property type="term" value="F:serine-type endopeptidase activity"/>
    <property type="evidence" value="ECO:0007669"/>
    <property type="project" value="UniProtKB-UniRule"/>
</dbReference>
<dbReference type="KEGG" id="tact:SG35_023230"/>
<keyword evidence="2 5" id="KW-0645">Protease</keyword>
<sequence length="492" mass="52862">MDNMVKAFILSTLIASQASAKDINQAQALNQLDVDVDYKLSEQSLDNLLAQQVNTVIIEVEDDWGAGTAQRLQSFASNRKNKLISSLGLSKKTLSAISAQTVSSNPASEQGILANADNSIRLKQDYNHLPFMVMEVSTRSALVELLNNNHVYRVHENQLKYPAVTESLPVIKQPVVAKADYTGEGTYVAVIDSGINYLMEPFGCTGMREPEDTCKIVHGRSWRYTTDDPIDPDRPDSIGHGTNVAGIIAAVAPATKFLSYKVFNGGGAPDDWIFDAIDGVIEDKIEKNFDIVAVNLSLGGDSLHSGDCVGSAYDRAFERLMDNGIIPVVSAGNEGELRRVGSPACARHSLTVGASFKQISDNAVFSTCNSGVVTDVDTFTCFSNRSESVEIVAPGSWITAAGITMSGTSQAAPHVSGAVAVLRSPQILADEPPQVAMDIITQSATPMTDVETGLPYRRLDLENAANQALEYKGKSRIFDVGALIPIFSLLLN</sequence>
<dbReference type="Pfam" id="PF00082">
    <property type="entry name" value="Peptidase_S8"/>
    <property type="match status" value="1"/>
</dbReference>
<dbReference type="InterPro" id="IPR023828">
    <property type="entry name" value="Peptidase_S8_Ser-AS"/>
</dbReference>
<feature type="active site" description="Charge relay system" evidence="5">
    <location>
        <position position="192"/>
    </location>
</feature>
<dbReference type="RefSeq" id="WP_044830500.1">
    <property type="nucleotide sequence ID" value="NZ_CP059735.1"/>
</dbReference>
<evidence type="ECO:0000256" key="4">
    <source>
        <dbReference type="ARBA" id="ARBA00022825"/>
    </source>
</evidence>
<evidence type="ECO:0000313" key="8">
    <source>
        <dbReference type="Proteomes" id="UP000032568"/>
    </source>
</evidence>
<evidence type="ECO:0000256" key="2">
    <source>
        <dbReference type="ARBA" id="ARBA00022670"/>
    </source>
</evidence>
<keyword evidence="3 5" id="KW-0378">Hydrolase</keyword>
<reference evidence="7 8" key="2">
    <citation type="journal article" date="2022" name="Mar. Drugs">
        <title>Bioassay-Guided Fractionation Leads to the Detection of Cholic Acid Generated by the Rare Thalassomonas sp.</title>
        <authorList>
            <person name="Pheiffer F."/>
            <person name="Schneider Y.K."/>
            <person name="Hansen E.H."/>
            <person name="Andersen J.H."/>
            <person name="Isaksson J."/>
            <person name="Busche T."/>
            <person name="R C."/>
            <person name="Kalinowski J."/>
            <person name="Zyl L.V."/>
            <person name="Trindade M."/>
        </authorList>
    </citation>
    <scope>NUCLEOTIDE SEQUENCE [LARGE SCALE GENOMIC DNA]</scope>
    <source>
        <strain evidence="7 8">A5K-106</strain>
    </source>
</reference>
<dbReference type="InterPro" id="IPR015500">
    <property type="entry name" value="Peptidase_S8_subtilisin-rel"/>
</dbReference>
<dbReference type="GO" id="GO:0006508">
    <property type="term" value="P:proteolysis"/>
    <property type="evidence" value="ECO:0007669"/>
    <property type="project" value="UniProtKB-KW"/>
</dbReference>
<dbReference type="InterPro" id="IPR036852">
    <property type="entry name" value="Peptidase_S8/S53_dom_sf"/>
</dbReference>
<reference evidence="7 8" key="1">
    <citation type="journal article" date="2015" name="Genome Announc.">
        <title>Draft Genome Sequences of Marine Isolates of Thalassomonas viridans and Thalassomonas actiniarum.</title>
        <authorList>
            <person name="Olonade I."/>
            <person name="van Zyl L.J."/>
            <person name="Trindade M."/>
        </authorList>
    </citation>
    <scope>NUCLEOTIDE SEQUENCE [LARGE SCALE GENOMIC DNA]</scope>
    <source>
        <strain evidence="7 8">A5K-106</strain>
    </source>
</reference>
<name>A0AAE9YNL6_9GAMM</name>
<dbReference type="PRINTS" id="PR00723">
    <property type="entry name" value="SUBTILISIN"/>
</dbReference>
<comment type="similarity">
    <text evidence="1 5">Belongs to the peptidase S8 family.</text>
</comment>
<evidence type="ECO:0000256" key="3">
    <source>
        <dbReference type="ARBA" id="ARBA00022801"/>
    </source>
</evidence>
<evidence type="ECO:0000313" key="7">
    <source>
        <dbReference type="EMBL" id="WDD98160.1"/>
    </source>
</evidence>
<proteinExistence type="inferred from homology"/>
<keyword evidence="4 5" id="KW-0720">Serine protease</keyword>
<dbReference type="PANTHER" id="PTHR43806:SF11">
    <property type="entry name" value="CEREVISIN-RELATED"/>
    <property type="match status" value="1"/>
</dbReference>
<evidence type="ECO:0000256" key="1">
    <source>
        <dbReference type="ARBA" id="ARBA00011073"/>
    </source>
</evidence>
<dbReference type="InterPro" id="IPR050131">
    <property type="entry name" value="Peptidase_S8_subtilisin-like"/>
</dbReference>
<feature type="active site" description="Charge relay system" evidence="5">
    <location>
        <position position="240"/>
    </location>
</feature>
<feature type="domain" description="Peptidase S8/S53" evidence="6">
    <location>
        <begin position="183"/>
        <end position="442"/>
    </location>
</feature>
<dbReference type="EMBL" id="CP059735">
    <property type="protein sequence ID" value="WDD98160.1"/>
    <property type="molecule type" value="Genomic_DNA"/>
</dbReference>
<protein>
    <submittedName>
        <fullName evidence="7">S8 family serine peptidase</fullName>
    </submittedName>
</protein>
<dbReference type="PROSITE" id="PS00137">
    <property type="entry name" value="SUBTILASE_HIS"/>
    <property type="match status" value="1"/>
</dbReference>
<organism evidence="7 8">
    <name type="scientific">Thalassomonas actiniarum</name>
    <dbReference type="NCBI Taxonomy" id="485447"/>
    <lineage>
        <taxon>Bacteria</taxon>
        <taxon>Pseudomonadati</taxon>
        <taxon>Pseudomonadota</taxon>
        <taxon>Gammaproteobacteria</taxon>
        <taxon>Alteromonadales</taxon>
        <taxon>Colwelliaceae</taxon>
        <taxon>Thalassomonas</taxon>
    </lineage>
</organism>
<accession>A0AAE9YNL6</accession>
<dbReference type="PROSITE" id="PS51892">
    <property type="entry name" value="SUBTILASE"/>
    <property type="match status" value="1"/>
</dbReference>
<evidence type="ECO:0000259" key="6">
    <source>
        <dbReference type="Pfam" id="PF00082"/>
    </source>
</evidence>
<evidence type="ECO:0000256" key="5">
    <source>
        <dbReference type="PROSITE-ProRule" id="PRU01240"/>
    </source>
</evidence>
<keyword evidence="8" id="KW-1185">Reference proteome</keyword>
<dbReference type="Proteomes" id="UP000032568">
    <property type="component" value="Chromosome"/>
</dbReference>
<dbReference type="PANTHER" id="PTHR43806">
    <property type="entry name" value="PEPTIDASE S8"/>
    <property type="match status" value="1"/>
</dbReference>
<dbReference type="InterPro" id="IPR000209">
    <property type="entry name" value="Peptidase_S8/S53_dom"/>
</dbReference>
<dbReference type="PROSITE" id="PS00138">
    <property type="entry name" value="SUBTILASE_SER"/>
    <property type="match status" value="1"/>
</dbReference>
<dbReference type="Gene3D" id="3.40.50.200">
    <property type="entry name" value="Peptidase S8/S53 domain"/>
    <property type="match status" value="1"/>
</dbReference>
<gene>
    <name evidence="7" type="ORF">SG35_023230</name>
</gene>